<evidence type="ECO:0000259" key="1">
    <source>
        <dbReference type="Pfam" id="PF00534"/>
    </source>
</evidence>
<sequence length="383" mass="43663">MKVALVYDRVNKWGGAERVLLALHEMFPDAPLYTSVYDEKRAPWAKVFPRVIPSFLQKIPGANSRHEWLAAMMPIAFETLDFTGYDLVISVTSEAAKGVITRPPAKHVCYCLTPTRYLWSHRDEYFKGTTLKTISKPVVSYLRYWDRIAAQRPDIIISISTAVKDRVRKYYERESEVIFPPVEIEKFQIPNSPPSPRLRRASKFQIEDKDYFLIVSRLVPYKKVDLAIEAFNELGYSLVVVGTGSEENKLKSMSKNNITFRGFVSEEELVSYYQNAKALIFPQEEDFGIVAVEAQAVGAPVIAYKKGGALDTVIDPSVGSGRFATGIFFKEQTKESLIKAVKHYDDSNQRSEMSRECIKNAKKFSKERFKKEFAKLVEKYVSG</sequence>
<dbReference type="Pfam" id="PF00534">
    <property type="entry name" value="Glycos_transf_1"/>
    <property type="match status" value="1"/>
</dbReference>
<accession>A0A0G0PGW2</accession>
<dbReference type="AlphaFoldDB" id="A0A0G0PGW2"/>
<keyword evidence="2" id="KW-0808">Transferase</keyword>
<comment type="caution">
    <text evidence="2">The sequence shown here is derived from an EMBL/GenBank/DDBJ whole genome shotgun (WGS) entry which is preliminary data.</text>
</comment>
<dbReference type="InterPro" id="IPR050194">
    <property type="entry name" value="Glycosyltransferase_grp1"/>
</dbReference>
<evidence type="ECO:0000313" key="3">
    <source>
        <dbReference type="Proteomes" id="UP000034325"/>
    </source>
</evidence>
<name>A0A0G0PGW2_9BACT</name>
<dbReference type="GO" id="GO:0016757">
    <property type="term" value="F:glycosyltransferase activity"/>
    <property type="evidence" value="ECO:0007669"/>
    <property type="project" value="InterPro"/>
</dbReference>
<protein>
    <submittedName>
        <fullName evidence="2">Glycosyl transferase group 1</fullName>
    </submittedName>
</protein>
<dbReference type="InterPro" id="IPR001296">
    <property type="entry name" value="Glyco_trans_1"/>
</dbReference>
<dbReference type="PATRIC" id="fig|1618549.4.peg.1112"/>
<dbReference type="Proteomes" id="UP000034325">
    <property type="component" value="Unassembled WGS sequence"/>
</dbReference>
<gene>
    <name evidence="2" type="ORF">UT23_C0013G0029</name>
</gene>
<dbReference type="SUPFAM" id="SSF53756">
    <property type="entry name" value="UDP-Glycosyltransferase/glycogen phosphorylase"/>
    <property type="match status" value="1"/>
</dbReference>
<organism evidence="2 3">
    <name type="scientific">Candidatus Woesebacteria bacterium GW2011_GWA1_39_12</name>
    <dbReference type="NCBI Taxonomy" id="1618549"/>
    <lineage>
        <taxon>Bacteria</taxon>
        <taxon>Candidatus Woeseibacteriota</taxon>
    </lineage>
</organism>
<feature type="domain" description="Glycosyl transferase family 1" evidence="1">
    <location>
        <begin position="204"/>
        <end position="363"/>
    </location>
</feature>
<proteinExistence type="predicted"/>
<reference evidence="2 3" key="1">
    <citation type="journal article" date="2015" name="Nature">
        <title>rRNA introns, odd ribosomes, and small enigmatic genomes across a large radiation of phyla.</title>
        <authorList>
            <person name="Brown C.T."/>
            <person name="Hug L.A."/>
            <person name="Thomas B.C."/>
            <person name="Sharon I."/>
            <person name="Castelle C.J."/>
            <person name="Singh A."/>
            <person name="Wilkins M.J."/>
            <person name="Williams K.H."/>
            <person name="Banfield J.F."/>
        </authorList>
    </citation>
    <scope>NUCLEOTIDE SEQUENCE [LARGE SCALE GENOMIC DNA]</scope>
</reference>
<dbReference type="Gene3D" id="3.40.50.2000">
    <property type="entry name" value="Glycogen Phosphorylase B"/>
    <property type="match status" value="2"/>
</dbReference>
<evidence type="ECO:0000313" key="2">
    <source>
        <dbReference type="EMBL" id="KKQ97354.1"/>
    </source>
</evidence>
<dbReference type="EMBL" id="LBWA01000013">
    <property type="protein sequence ID" value="KKQ97354.1"/>
    <property type="molecule type" value="Genomic_DNA"/>
</dbReference>
<dbReference type="PANTHER" id="PTHR45947:SF3">
    <property type="entry name" value="SULFOQUINOVOSYL TRANSFERASE SQD2"/>
    <property type="match status" value="1"/>
</dbReference>
<dbReference type="PANTHER" id="PTHR45947">
    <property type="entry name" value="SULFOQUINOVOSYL TRANSFERASE SQD2"/>
    <property type="match status" value="1"/>
</dbReference>